<dbReference type="InterPro" id="IPR041726">
    <property type="entry name" value="ACAD10_11_N"/>
</dbReference>
<gene>
    <name evidence="2" type="ORF">ACFPYI_19320</name>
</gene>
<reference evidence="2 3" key="1">
    <citation type="journal article" date="2019" name="Int. J. Syst. Evol. Microbiol.">
        <title>The Global Catalogue of Microorganisms (GCM) 10K type strain sequencing project: providing services to taxonomists for standard genome sequencing and annotation.</title>
        <authorList>
            <consortium name="The Broad Institute Genomics Platform"/>
            <consortium name="The Broad Institute Genome Sequencing Center for Infectious Disease"/>
            <person name="Wu L."/>
            <person name="Ma J."/>
        </authorList>
    </citation>
    <scope>NUCLEOTIDE SEQUENCE [LARGE SCALE GENOMIC DNA]</scope>
    <source>
        <strain evidence="2 3">CGMCC 1.12543</strain>
    </source>
</reference>
<dbReference type="Proteomes" id="UP001596099">
    <property type="component" value="Unassembled WGS sequence"/>
</dbReference>
<organism evidence="2 3">
    <name type="scientific">Halomarina salina</name>
    <dbReference type="NCBI Taxonomy" id="1872699"/>
    <lineage>
        <taxon>Archaea</taxon>
        <taxon>Methanobacteriati</taxon>
        <taxon>Methanobacteriota</taxon>
        <taxon>Stenosarchaea group</taxon>
        <taxon>Halobacteria</taxon>
        <taxon>Halobacteriales</taxon>
        <taxon>Natronomonadaceae</taxon>
        <taxon>Halomarina</taxon>
    </lineage>
</organism>
<dbReference type="EMBL" id="JBHSQH010000002">
    <property type="protein sequence ID" value="MFC5973485.1"/>
    <property type="molecule type" value="Genomic_DNA"/>
</dbReference>
<dbReference type="Gene3D" id="3.30.200.20">
    <property type="entry name" value="Phosphorylase Kinase, domain 1"/>
    <property type="match status" value="1"/>
</dbReference>
<dbReference type="InterPro" id="IPR011009">
    <property type="entry name" value="Kinase-like_dom_sf"/>
</dbReference>
<dbReference type="InterPro" id="IPR002575">
    <property type="entry name" value="Aminoglycoside_PTrfase"/>
</dbReference>
<dbReference type="RefSeq" id="WP_247420307.1">
    <property type="nucleotide sequence ID" value="NZ_JALLGW010000003.1"/>
</dbReference>
<proteinExistence type="predicted"/>
<evidence type="ECO:0000259" key="1">
    <source>
        <dbReference type="Pfam" id="PF01636"/>
    </source>
</evidence>
<keyword evidence="3" id="KW-1185">Reference proteome</keyword>
<dbReference type="Pfam" id="PF01636">
    <property type="entry name" value="APH"/>
    <property type="match status" value="1"/>
</dbReference>
<name>A0ABD5RTH7_9EURY</name>
<accession>A0ABD5RTH7</accession>
<dbReference type="InterPro" id="IPR052898">
    <property type="entry name" value="ACAD10-like"/>
</dbReference>
<dbReference type="PANTHER" id="PTHR47829">
    <property type="entry name" value="HYDROLASE, PUTATIVE (AFU_ORTHOLOGUE AFUA_1G12880)-RELATED"/>
    <property type="match status" value="1"/>
</dbReference>
<dbReference type="AlphaFoldDB" id="A0ABD5RTH7"/>
<feature type="domain" description="Aminoglycoside phosphotransferase" evidence="1">
    <location>
        <begin position="34"/>
        <end position="282"/>
    </location>
</feature>
<evidence type="ECO:0000313" key="3">
    <source>
        <dbReference type="Proteomes" id="UP001596099"/>
    </source>
</evidence>
<dbReference type="CDD" id="cd05154">
    <property type="entry name" value="ACAD10_11_N-like"/>
    <property type="match status" value="1"/>
</dbReference>
<protein>
    <submittedName>
        <fullName evidence="2">Phosphotransferase family protein</fullName>
    </submittedName>
</protein>
<dbReference type="SUPFAM" id="SSF56112">
    <property type="entry name" value="Protein kinase-like (PK-like)"/>
    <property type="match status" value="1"/>
</dbReference>
<sequence length="354" mass="40480">MTDRREYLDRLYDEERLARFLERAVGPGGPLTVEYHQAGHSNETLFVGWGDRELVLRRPPAGETADAAHDVLREYRVMSALEDTAVPVPSTVAACEDRAVLGAEFYLMERLAGDVIRDVEPDRFAAPDQRRALSERFVDTLVEIHTLDPETVGLDDLGHPEGYTERQVERWTDQLEWAVEVTDDDRSVPELHTVADWLAANVPTEYDHTLLHGDYSLDNVMFGPGTPPDLVGVFDWEMSTRGDPLTDLGWTLAHWFDPEDPEFDDPLNSRVEASPGYLTRRELLDRYEEQTGRAFSNERFYRTFGVFKTASTCEMMYRRHLEGNADNPNYPLMEEYVPALGERARRIIDGEEPL</sequence>
<evidence type="ECO:0000313" key="2">
    <source>
        <dbReference type="EMBL" id="MFC5973485.1"/>
    </source>
</evidence>
<dbReference type="Gene3D" id="3.90.1200.10">
    <property type="match status" value="1"/>
</dbReference>
<comment type="caution">
    <text evidence="2">The sequence shown here is derived from an EMBL/GenBank/DDBJ whole genome shotgun (WGS) entry which is preliminary data.</text>
</comment>
<dbReference type="PANTHER" id="PTHR47829:SF1">
    <property type="entry name" value="HAD FAMILY PHOSPHATASE"/>
    <property type="match status" value="1"/>
</dbReference>